<protein>
    <submittedName>
        <fullName evidence="1">Uncharacterized protein</fullName>
    </submittedName>
</protein>
<dbReference type="OrthoDB" id="509153at2759"/>
<dbReference type="Proteomes" id="UP000650467">
    <property type="component" value="Unassembled WGS sequence"/>
</dbReference>
<evidence type="ECO:0000313" key="2">
    <source>
        <dbReference type="Proteomes" id="UP000650467"/>
    </source>
</evidence>
<dbReference type="EMBL" id="JAEHOC010000047">
    <property type="protein sequence ID" value="KAG2426480.1"/>
    <property type="molecule type" value="Genomic_DNA"/>
</dbReference>
<dbReference type="AlphaFoldDB" id="A0A835STI2"/>
<keyword evidence="2" id="KW-1185">Reference proteome</keyword>
<name>A0A835STI2_CHLIN</name>
<evidence type="ECO:0000313" key="1">
    <source>
        <dbReference type="EMBL" id="KAG2426480.1"/>
    </source>
</evidence>
<reference evidence="1" key="1">
    <citation type="journal article" date="2020" name="bioRxiv">
        <title>Comparative genomics of Chlamydomonas.</title>
        <authorList>
            <person name="Craig R.J."/>
            <person name="Hasan A.R."/>
            <person name="Ness R.W."/>
            <person name="Keightley P.D."/>
        </authorList>
    </citation>
    <scope>NUCLEOTIDE SEQUENCE</scope>
    <source>
        <strain evidence="1">SAG 7.73</strain>
    </source>
</reference>
<sequence length="118" mass="12937">MLQLAVRQALKSRSSAPLGLRTAWSLTEALGLNKGKEPVDVYAIDPKLVLNPEKLKAADLDKVAARVTVCRELLPKLSRGESELAEMDEPGNAWYFGERAEIFDYKLVGEFSTKSAGS</sequence>
<organism evidence="1 2">
    <name type="scientific">Chlamydomonas incerta</name>
    <dbReference type="NCBI Taxonomy" id="51695"/>
    <lineage>
        <taxon>Eukaryota</taxon>
        <taxon>Viridiplantae</taxon>
        <taxon>Chlorophyta</taxon>
        <taxon>core chlorophytes</taxon>
        <taxon>Chlorophyceae</taxon>
        <taxon>CS clade</taxon>
        <taxon>Chlamydomonadales</taxon>
        <taxon>Chlamydomonadaceae</taxon>
        <taxon>Chlamydomonas</taxon>
    </lineage>
</organism>
<proteinExistence type="predicted"/>
<accession>A0A835STI2</accession>
<gene>
    <name evidence="1" type="ORF">HXX76_011710</name>
</gene>
<comment type="caution">
    <text evidence="1">The sequence shown here is derived from an EMBL/GenBank/DDBJ whole genome shotgun (WGS) entry which is preliminary data.</text>
</comment>